<proteinExistence type="predicted"/>
<comment type="caution">
    <text evidence="1">The sequence shown here is derived from an EMBL/GenBank/DDBJ whole genome shotgun (WGS) entry which is preliminary data.</text>
</comment>
<keyword evidence="2" id="KW-1185">Reference proteome</keyword>
<evidence type="ECO:0000313" key="1">
    <source>
        <dbReference type="EMBL" id="KHG02292.1"/>
    </source>
</evidence>
<dbReference type="AlphaFoldDB" id="A0A0B0MPP7"/>
<accession>A0A0B0MPP7</accession>
<organism evidence="1 2">
    <name type="scientific">Gossypium arboreum</name>
    <name type="common">Tree cotton</name>
    <name type="synonym">Gossypium nanking</name>
    <dbReference type="NCBI Taxonomy" id="29729"/>
    <lineage>
        <taxon>Eukaryota</taxon>
        <taxon>Viridiplantae</taxon>
        <taxon>Streptophyta</taxon>
        <taxon>Embryophyta</taxon>
        <taxon>Tracheophyta</taxon>
        <taxon>Spermatophyta</taxon>
        <taxon>Magnoliopsida</taxon>
        <taxon>eudicotyledons</taxon>
        <taxon>Gunneridae</taxon>
        <taxon>Pentapetalae</taxon>
        <taxon>rosids</taxon>
        <taxon>malvids</taxon>
        <taxon>Malvales</taxon>
        <taxon>Malvaceae</taxon>
        <taxon>Malvoideae</taxon>
        <taxon>Gossypium</taxon>
    </lineage>
</organism>
<sequence length="29" mass="3210">MMHETESIGHVQEDGVVTSVKLDLISLKL</sequence>
<reference evidence="2" key="1">
    <citation type="submission" date="2014-09" db="EMBL/GenBank/DDBJ databases">
        <authorList>
            <person name="Mudge J."/>
            <person name="Ramaraj T."/>
            <person name="Lindquist I.E."/>
            <person name="Bharti A.K."/>
            <person name="Sundararajan A."/>
            <person name="Cameron C.T."/>
            <person name="Woodward J.E."/>
            <person name="May G.D."/>
            <person name="Brubaker C."/>
            <person name="Broadhvest J."/>
            <person name="Wilkins T.A."/>
        </authorList>
    </citation>
    <scope>NUCLEOTIDE SEQUENCE</scope>
    <source>
        <strain evidence="2">cv. AKA8401</strain>
    </source>
</reference>
<name>A0A0B0MPP7_GOSAR</name>
<gene>
    <name evidence="1" type="ORF">F383_26249</name>
</gene>
<evidence type="ECO:0000313" key="2">
    <source>
        <dbReference type="Proteomes" id="UP000032142"/>
    </source>
</evidence>
<dbReference type="EMBL" id="JRRC01255724">
    <property type="protein sequence ID" value="KHG02292.1"/>
    <property type="molecule type" value="Genomic_DNA"/>
</dbReference>
<dbReference type="Proteomes" id="UP000032142">
    <property type="component" value="Unassembled WGS sequence"/>
</dbReference>
<protein>
    <submittedName>
        <fullName evidence="1">Uncharacterized protein</fullName>
    </submittedName>
</protein>